<comment type="caution">
    <text evidence="1">The sequence shown here is derived from an EMBL/GenBank/DDBJ whole genome shotgun (WGS) entry which is preliminary data.</text>
</comment>
<protein>
    <recommendedName>
        <fullName evidence="3">Phage tail protein</fullName>
    </recommendedName>
</protein>
<sequence length="163" mass="17753">MKRHELLHYVDTSMGSGSPTWALLGNGISSLTEEMNPDEETNQWINQENGDSNVKSYTPSVEVEKQDCVDDDAQAWIDKMVDELPTGTLATTSYVRFRLKDKISEGIYTAYKRNCAVTVNNTGGDAGGNVVNSVKLSGKGSAVKGTFNVKTKTFTEGEMSEGN</sequence>
<dbReference type="RefSeq" id="WP_117545711.1">
    <property type="nucleotide sequence ID" value="NZ_QVLV01000029.1"/>
</dbReference>
<keyword evidence="2" id="KW-1185">Reference proteome</keyword>
<reference evidence="1" key="1">
    <citation type="submission" date="2018-08" db="EMBL/GenBank/DDBJ databases">
        <title>A genome reference for cultivated species of the human gut microbiota.</title>
        <authorList>
            <person name="Zou Y."/>
            <person name="Xue W."/>
            <person name="Luo G."/>
        </authorList>
    </citation>
    <scope>NUCLEOTIDE SEQUENCE [LARGE SCALE GENOMIC DNA]</scope>
    <source>
        <strain evidence="1">TF05-5AC</strain>
    </source>
</reference>
<dbReference type="NCBIfam" id="NF047353">
    <property type="entry name" value="tube_lmo2291"/>
    <property type="match status" value="1"/>
</dbReference>
<dbReference type="AlphaFoldDB" id="A0A3E3HWS5"/>
<dbReference type="Proteomes" id="UP000260812">
    <property type="component" value="Unassembled WGS sequence"/>
</dbReference>
<gene>
    <name evidence="1" type="ORF">DXC51_25830</name>
</gene>
<dbReference type="EMBL" id="QVLV01000029">
    <property type="protein sequence ID" value="RGE56185.1"/>
    <property type="molecule type" value="Genomic_DNA"/>
</dbReference>
<evidence type="ECO:0008006" key="3">
    <source>
        <dbReference type="Google" id="ProtNLM"/>
    </source>
</evidence>
<dbReference type="GeneID" id="97990180"/>
<accession>A0A3E3HWS5</accession>
<evidence type="ECO:0000313" key="1">
    <source>
        <dbReference type="EMBL" id="RGE56185.1"/>
    </source>
</evidence>
<organism evidence="1 2">
    <name type="scientific">Eisenbergiella massiliensis</name>
    <dbReference type="NCBI Taxonomy" id="1720294"/>
    <lineage>
        <taxon>Bacteria</taxon>
        <taxon>Bacillati</taxon>
        <taxon>Bacillota</taxon>
        <taxon>Clostridia</taxon>
        <taxon>Lachnospirales</taxon>
        <taxon>Lachnospiraceae</taxon>
        <taxon>Eisenbergiella</taxon>
    </lineage>
</organism>
<name>A0A3E3HWS5_9FIRM</name>
<proteinExistence type="predicted"/>
<evidence type="ECO:0000313" key="2">
    <source>
        <dbReference type="Proteomes" id="UP000260812"/>
    </source>
</evidence>